<dbReference type="EMBL" id="CM045760">
    <property type="protein sequence ID" value="KAI8027791.1"/>
    <property type="molecule type" value="Genomic_DNA"/>
</dbReference>
<name>A0ACC0IUI2_9ERIC</name>
<keyword evidence="1" id="KW-0418">Kinase</keyword>
<keyword evidence="2" id="KW-1185">Reference proteome</keyword>
<accession>A0ACC0IUI2</accession>
<comment type="caution">
    <text evidence="1">The sequence shown here is derived from an EMBL/GenBank/DDBJ whole genome shotgun (WGS) entry which is preliminary data.</text>
</comment>
<protein>
    <submittedName>
        <fullName evidence="1">Hydroxyethylthiazole kinase</fullName>
    </submittedName>
</protein>
<gene>
    <name evidence="1" type="ORF">LOK49_LG02G00373</name>
</gene>
<evidence type="ECO:0000313" key="2">
    <source>
        <dbReference type="Proteomes" id="UP001060215"/>
    </source>
</evidence>
<reference evidence="1 2" key="1">
    <citation type="journal article" date="2022" name="Plant J.">
        <title>Chromosome-level genome of Camellia lanceoleosa provides a valuable resource for understanding genome evolution and self-incompatibility.</title>
        <authorList>
            <person name="Gong W."/>
            <person name="Xiao S."/>
            <person name="Wang L."/>
            <person name="Liao Z."/>
            <person name="Chang Y."/>
            <person name="Mo W."/>
            <person name="Hu G."/>
            <person name="Li W."/>
            <person name="Zhao G."/>
            <person name="Zhu H."/>
            <person name="Hu X."/>
            <person name="Ji K."/>
            <person name="Xiang X."/>
            <person name="Song Q."/>
            <person name="Yuan D."/>
            <person name="Jin S."/>
            <person name="Zhang L."/>
        </authorList>
    </citation>
    <scope>NUCLEOTIDE SEQUENCE [LARGE SCALE GENOMIC DNA]</scope>
    <source>
        <strain evidence="1">SQ_2022a</strain>
    </source>
</reference>
<organism evidence="1 2">
    <name type="scientific">Camellia lanceoleosa</name>
    <dbReference type="NCBI Taxonomy" id="1840588"/>
    <lineage>
        <taxon>Eukaryota</taxon>
        <taxon>Viridiplantae</taxon>
        <taxon>Streptophyta</taxon>
        <taxon>Embryophyta</taxon>
        <taxon>Tracheophyta</taxon>
        <taxon>Spermatophyta</taxon>
        <taxon>Magnoliopsida</taxon>
        <taxon>eudicotyledons</taxon>
        <taxon>Gunneridae</taxon>
        <taxon>Pentapetalae</taxon>
        <taxon>asterids</taxon>
        <taxon>Ericales</taxon>
        <taxon>Theaceae</taxon>
        <taxon>Camellia</taxon>
    </lineage>
</organism>
<keyword evidence="1" id="KW-0808">Transferase</keyword>
<proteinExistence type="predicted"/>
<dbReference type="Proteomes" id="UP001060215">
    <property type="component" value="Chromosome 3"/>
</dbReference>
<evidence type="ECO:0000313" key="1">
    <source>
        <dbReference type="EMBL" id="KAI8027791.1"/>
    </source>
</evidence>
<sequence length="233" mass="25771">MFASGIIIIIFTSAVSVELTANGSEIIALYKASVGHTKGVDSSYESTDAVEPARFRCNYNCIESLDLSFLSSLLPTTNDLESLIVSANYSHDTTLIYFNFFNNTHHNAQCLIKGGLFCLTNLALLILRYIREFATLVVDVIVTDAEVLPFRSGSEDLILTKDLRKSSKFSLSSTLYCLAVFGMTLDYMSGRVYCVGVDSSNQSPDFPGMLNCPVGHLGNIKYYFDKRYDLGIH</sequence>